<dbReference type="SUPFAM" id="SSF51735">
    <property type="entry name" value="NAD(P)-binding Rossmann-fold domains"/>
    <property type="match status" value="1"/>
</dbReference>
<dbReference type="PANTHER" id="PTHR10996:SF178">
    <property type="entry name" value="2-HYDROXYACID DEHYDROGENASE YGL185C-RELATED"/>
    <property type="match status" value="1"/>
</dbReference>
<dbReference type="InterPro" id="IPR006140">
    <property type="entry name" value="D-isomer_DH_NAD-bd"/>
</dbReference>
<dbReference type="AlphaFoldDB" id="A0A6B0YX74"/>
<dbReference type="Gene3D" id="3.40.50.720">
    <property type="entry name" value="NAD(P)-binding Rossmann-like Domain"/>
    <property type="match status" value="2"/>
</dbReference>
<evidence type="ECO:0000259" key="5">
    <source>
        <dbReference type="Pfam" id="PF00389"/>
    </source>
</evidence>
<dbReference type="InterPro" id="IPR006139">
    <property type="entry name" value="D-isomer_2_OHA_DH_cat_dom"/>
</dbReference>
<dbReference type="Pfam" id="PF00389">
    <property type="entry name" value="2-Hacid_dh"/>
    <property type="match status" value="1"/>
</dbReference>
<dbReference type="Pfam" id="PF02826">
    <property type="entry name" value="2-Hacid_dh_C"/>
    <property type="match status" value="1"/>
</dbReference>
<dbReference type="GO" id="GO:0016618">
    <property type="term" value="F:hydroxypyruvate reductase [NAD(P)H] activity"/>
    <property type="evidence" value="ECO:0007669"/>
    <property type="project" value="TreeGrafter"/>
</dbReference>
<dbReference type="InterPro" id="IPR036291">
    <property type="entry name" value="NAD(P)-bd_dom_sf"/>
</dbReference>
<evidence type="ECO:0000259" key="6">
    <source>
        <dbReference type="Pfam" id="PF02826"/>
    </source>
</evidence>
<organism evidence="7">
    <name type="scientific">Caldilineaceae bacterium SB0664_bin_27</name>
    <dbReference type="NCBI Taxonomy" id="2605260"/>
    <lineage>
        <taxon>Bacteria</taxon>
        <taxon>Bacillati</taxon>
        <taxon>Chloroflexota</taxon>
        <taxon>Caldilineae</taxon>
        <taxon>Caldilineales</taxon>
        <taxon>Caldilineaceae</taxon>
    </lineage>
</organism>
<reference evidence="7" key="1">
    <citation type="submission" date="2019-09" db="EMBL/GenBank/DDBJ databases">
        <title>Characterisation of the sponge microbiome using genome-centric metagenomics.</title>
        <authorList>
            <person name="Engelberts J.P."/>
            <person name="Robbins S.J."/>
            <person name="De Goeij J.M."/>
            <person name="Aranda M."/>
            <person name="Bell S.C."/>
            <person name="Webster N.S."/>
        </authorList>
    </citation>
    <scope>NUCLEOTIDE SEQUENCE</scope>
    <source>
        <strain evidence="7">SB0664_bin_27</strain>
    </source>
</reference>
<feature type="domain" description="D-isomer specific 2-hydroxyacid dehydrogenase catalytic" evidence="5">
    <location>
        <begin position="36"/>
        <end position="320"/>
    </location>
</feature>
<gene>
    <name evidence="7" type="ORF">F4Y42_19690</name>
</gene>
<sequence>MSMKPVVLLDPHFRRMDEIFSPEDLRRLPGIVEVIWGKSEAMPLEDAVQALREAEAVVCSSWRYGDILYEAQNLRAIMTVSGAFPQDLDYSYCFANGIRVLSAAPAFGRQVAEMALGMAIACARGIVDGHTAMQNGSESYSKAGNVGNFNLYGKQVGLIGYGGLARCLHPLLEPFGCRIAVYDAWLGERYLRRHGVTPLPLEELMETSQFIFVLAVPSGENRALLDRALLERIRPDAALILVSRAHLVDFDALTELLHAGRFRAAIDVFPQEPLDPAHPIRSAPNVVLSAHRAGSVKEAAWEIGEMVLDDLQAIGKGVPPQRMQRAEPELASRYASIRVKGYGSR</sequence>
<dbReference type="GO" id="GO:0005829">
    <property type="term" value="C:cytosol"/>
    <property type="evidence" value="ECO:0007669"/>
    <property type="project" value="TreeGrafter"/>
</dbReference>
<evidence type="ECO:0000313" key="7">
    <source>
        <dbReference type="EMBL" id="MXY95666.1"/>
    </source>
</evidence>
<comment type="caution">
    <text evidence="7">The sequence shown here is derived from an EMBL/GenBank/DDBJ whole genome shotgun (WGS) entry which is preliminary data.</text>
</comment>
<dbReference type="SUPFAM" id="SSF52283">
    <property type="entry name" value="Formate/glycerate dehydrogenase catalytic domain-like"/>
    <property type="match status" value="1"/>
</dbReference>
<keyword evidence="2 4" id="KW-0560">Oxidoreductase</keyword>
<name>A0A6B0YX74_9CHLR</name>
<dbReference type="InterPro" id="IPR050223">
    <property type="entry name" value="D-isomer_2-hydroxyacid_DH"/>
</dbReference>
<accession>A0A6B0YX74</accession>
<dbReference type="PANTHER" id="PTHR10996">
    <property type="entry name" value="2-HYDROXYACID DEHYDROGENASE-RELATED"/>
    <property type="match status" value="1"/>
</dbReference>
<proteinExistence type="inferred from homology"/>
<dbReference type="GO" id="GO:0030267">
    <property type="term" value="F:glyoxylate reductase (NADPH) activity"/>
    <property type="evidence" value="ECO:0007669"/>
    <property type="project" value="TreeGrafter"/>
</dbReference>
<comment type="similarity">
    <text evidence="1 4">Belongs to the D-isomer specific 2-hydroxyacid dehydrogenase family.</text>
</comment>
<dbReference type="EMBL" id="VXRG01000167">
    <property type="protein sequence ID" value="MXY95666.1"/>
    <property type="molecule type" value="Genomic_DNA"/>
</dbReference>
<keyword evidence="3" id="KW-0520">NAD</keyword>
<evidence type="ECO:0000256" key="2">
    <source>
        <dbReference type="ARBA" id="ARBA00023002"/>
    </source>
</evidence>
<dbReference type="GO" id="GO:0051287">
    <property type="term" value="F:NAD binding"/>
    <property type="evidence" value="ECO:0007669"/>
    <property type="project" value="InterPro"/>
</dbReference>
<feature type="domain" description="D-isomer specific 2-hydroxyacid dehydrogenase NAD-binding" evidence="6">
    <location>
        <begin position="116"/>
        <end position="293"/>
    </location>
</feature>
<evidence type="ECO:0000256" key="4">
    <source>
        <dbReference type="RuleBase" id="RU003719"/>
    </source>
</evidence>
<evidence type="ECO:0000256" key="3">
    <source>
        <dbReference type="ARBA" id="ARBA00023027"/>
    </source>
</evidence>
<evidence type="ECO:0000256" key="1">
    <source>
        <dbReference type="ARBA" id="ARBA00005854"/>
    </source>
</evidence>
<protein>
    <submittedName>
        <fullName evidence="7">Hydroxyacid dehydrogenase</fullName>
    </submittedName>
</protein>